<dbReference type="EMBL" id="LAZR01001662">
    <property type="protein sequence ID" value="KKN41211.1"/>
    <property type="molecule type" value="Genomic_DNA"/>
</dbReference>
<sequence length="240" mass="25049">MTINPLPTAGPAFENDLSTFLSEEDADRFKDMFTGFIVSGGLGATAGSLTHTPTSLTAYPGGHFITETGSITYPDDATHVWVICHKDTTSVVTNWTRESGTHYLFRNTGSATTPTVPTDSALLMKVTTASGSITAVEDARITYPVVIASIIQVLTGPGAVDIVSRITHIVTTGADALTLVDGVADQQKFIVMKTDGGVGTLTPDNLGNGSTITFDDVGDSASLLFTNAAWHFMGGTATLA</sequence>
<comment type="caution">
    <text evidence="1">The sequence shown here is derived from an EMBL/GenBank/DDBJ whole genome shotgun (WGS) entry which is preliminary data.</text>
</comment>
<dbReference type="AlphaFoldDB" id="A0A0F9SWC2"/>
<evidence type="ECO:0000313" key="1">
    <source>
        <dbReference type="EMBL" id="KKN41211.1"/>
    </source>
</evidence>
<name>A0A0F9SWC2_9ZZZZ</name>
<accession>A0A0F9SWC2</accession>
<reference evidence="1" key="1">
    <citation type="journal article" date="2015" name="Nature">
        <title>Complex archaea that bridge the gap between prokaryotes and eukaryotes.</title>
        <authorList>
            <person name="Spang A."/>
            <person name="Saw J.H."/>
            <person name="Jorgensen S.L."/>
            <person name="Zaremba-Niedzwiedzka K."/>
            <person name="Martijn J."/>
            <person name="Lind A.E."/>
            <person name="van Eijk R."/>
            <person name="Schleper C."/>
            <person name="Guy L."/>
            <person name="Ettema T.J."/>
        </authorList>
    </citation>
    <scope>NUCLEOTIDE SEQUENCE</scope>
</reference>
<organism evidence="1">
    <name type="scientific">marine sediment metagenome</name>
    <dbReference type="NCBI Taxonomy" id="412755"/>
    <lineage>
        <taxon>unclassified sequences</taxon>
        <taxon>metagenomes</taxon>
        <taxon>ecological metagenomes</taxon>
    </lineage>
</organism>
<proteinExistence type="predicted"/>
<protein>
    <submittedName>
        <fullName evidence="1">Uncharacterized protein</fullName>
    </submittedName>
</protein>
<gene>
    <name evidence="1" type="ORF">LCGC14_0725620</name>
</gene>